<name>A0A2M6WGA5_9BACT</name>
<keyword evidence="10" id="KW-0456">Lyase</keyword>
<evidence type="ECO:0000313" key="13">
    <source>
        <dbReference type="Proteomes" id="UP000229530"/>
    </source>
</evidence>
<dbReference type="PIRSF" id="PIRSF001435">
    <property type="entry name" value="Nth"/>
    <property type="match status" value="1"/>
</dbReference>
<reference evidence="13" key="1">
    <citation type="submission" date="2017-09" db="EMBL/GenBank/DDBJ databases">
        <title>Depth-based differentiation of microbial function through sediment-hosted aquifers and enrichment of novel symbionts in the deep terrestrial subsurface.</title>
        <authorList>
            <person name="Probst A.J."/>
            <person name="Ladd B."/>
            <person name="Jarett J.K."/>
            <person name="Geller-Mcgrath D.E."/>
            <person name="Sieber C.M.K."/>
            <person name="Emerson J.B."/>
            <person name="Anantharaman K."/>
            <person name="Thomas B.C."/>
            <person name="Malmstrom R."/>
            <person name="Stieglmeier M."/>
            <person name="Klingl A."/>
            <person name="Woyke T."/>
            <person name="Ryan C.M."/>
            <person name="Banfield J.F."/>
        </authorList>
    </citation>
    <scope>NUCLEOTIDE SEQUENCE [LARGE SCALE GENOMIC DNA]</scope>
</reference>
<dbReference type="GO" id="GO:0006285">
    <property type="term" value="P:base-excision repair, AP site formation"/>
    <property type="evidence" value="ECO:0007669"/>
    <property type="project" value="TreeGrafter"/>
</dbReference>
<keyword evidence="5 10" id="KW-0378">Hydrolase</keyword>
<dbReference type="GO" id="GO:0140078">
    <property type="term" value="F:class I DNA-(apurinic or apyrimidinic site) endonuclease activity"/>
    <property type="evidence" value="ECO:0007669"/>
    <property type="project" value="UniProtKB-EC"/>
</dbReference>
<evidence type="ECO:0000256" key="1">
    <source>
        <dbReference type="ARBA" id="ARBA00008343"/>
    </source>
</evidence>
<evidence type="ECO:0000256" key="4">
    <source>
        <dbReference type="ARBA" id="ARBA00022763"/>
    </source>
</evidence>
<comment type="catalytic activity">
    <reaction evidence="10">
        <text>2'-deoxyribonucleotide-(2'-deoxyribose 5'-phosphate)-2'-deoxyribonucleotide-DNA = a 3'-end 2'-deoxyribonucleotide-(2,3-dehydro-2,3-deoxyribose 5'-phosphate)-DNA + a 5'-end 5'-phospho-2'-deoxyribonucleoside-DNA + H(+)</text>
        <dbReference type="Rhea" id="RHEA:66592"/>
        <dbReference type="Rhea" id="RHEA-COMP:13180"/>
        <dbReference type="Rhea" id="RHEA-COMP:16897"/>
        <dbReference type="Rhea" id="RHEA-COMP:17067"/>
        <dbReference type="ChEBI" id="CHEBI:15378"/>
        <dbReference type="ChEBI" id="CHEBI:136412"/>
        <dbReference type="ChEBI" id="CHEBI:157695"/>
        <dbReference type="ChEBI" id="CHEBI:167181"/>
        <dbReference type="EC" id="4.2.99.18"/>
    </reaction>
</comment>
<dbReference type="Pfam" id="PF00730">
    <property type="entry name" value="HhH-GPD"/>
    <property type="match status" value="1"/>
</dbReference>
<evidence type="ECO:0000313" key="12">
    <source>
        <dbReference type="EMBL" id="PIT91797.1"/>
    </source>
</evidence>
<dbReference type="PANTHER" id="PTHR10359">
    <property type="entry name" value="A/G-SPECIFIC ADENINE GLYCOSYLASE/ENDONUCLEASE III"/>
    <property type="match status" value="1"/>
</dbReference>
<keyword evidence="12" id="KW-0540">Nuclease</keyword>
<dbReference type="InterPro" id="IPR003265">
    <property type="entry name" value="HhH-GPD_domain"/>
</dbReference>
<protein>
    <recommendedName>
        <fullName evidence="10">Endonuclease III</fullName>
        <ecNumber evidence="10">4.2.99.18</ecNumber>
    </recommendedName>
    <alternativeName>
        <fullName evidence="10">DNA-(apurinic or apyrimidinic site) lyase</fullName>
    </alternativeName>
</protein>
<keyword evidence="4 10" id="KW-0227">DNA damage</keyword>
<feature type="domain" description="HhH-GPD" evidence="11">
    <location>
        <begin position="48"/>
        <end position="201"/>
    </location>
</feature>
<organism evidence="12 13">
    <name type="scientific">Candidatus Jorgensenbacteria bacterium CG10_big_fil_rev_8_21_14_0_10_54_38</name>
    <dbReference type="NCBI Taxonomy" id="1974593"/>
    <lineage>
        <taxon>Bacteria</taxon>
        <taxon>Candidatus Joergenseniibacteriota</taxon>
    </lineage>
</organism>
<keyword evidence="12" id="KW-0255">Endonuclease</keyword>
<comment type="function">
    <text evidence="10">DNA repair enzyme that has both DNA N-glycosylase activity and AP-lyase activity. The DNA N-glycosylase activity releases various damaged pyrimidines from DNA by cleaving the N-glycosidic bond, leaving an AP (apurinic/apyrimidinic) site. The AP-lyase activity cleaves the phosphodiester bond 3' to the AP site by a beta-elimination, leaving a 3'-terminal unsaturated sugar and a product with a terminal 5'-phosphate.</text>
</comment>
<evidence type="ECO:0000256" key="8">
    <source>
        <dbReference type="ARBA" id="ARBA00023204"/>
    </source>
</evidence>
<evidence type="ECO:0000256" key="2">
    <source>
        <dbReference type="ARBA" id="ARBA00022485"/>
    </source>
</evidence>
<dbReference type="Pfam" id="PF00633">
    <property type="entry name" value="HHH"/>
    <property type="match status" value="1"/>
</dbReference>
<dbReference type="HAMAP" id="MF_00942">
    <property type="entry name" value="Nth"/>
    <property type="match status" value="1"/>
</dbReference>
<evidence type="ECO:0000256" key="5">
    <source>
        <dbReference type="ARBA" id="ARBA00022801"/>
    </source>
</evidence>
<comment type="similarity">
    <text evidence="1 10">Belongs to the Nth/MutY family.</text>
</comment>
<evidence type="ECO:0000256" key="10">
    <source>
        <dbReference type="HAMAP-Rule" id="MF_00942"/>
    </source>
</evidence>
<dbReference type="EMBL" id="PFBE01000015">
    <property type="protein sequence ID" value="PIT91797.1"/>
    <property type="molecule type" value="Genomic_DNA"/>
</dbReference>
<dbReference type="InterPro" id="IPR000445">
    <property type="entry name" value="HhH_motif"/>
</dbReference>
<evidence type="ECO:0000256" key="7">
    <source>
        <dbReference type="ARBA" id="ARBA00023014"/>
    </source>
</evidence>
<keyword evidence="6" id="KW-0408">Iron</keyword>
<dbReference type="SMART" id="SM00478">
    <property type="entry name" value="ENDO3c"/>
    <property type="match status" value="1"/>
</dbReference>
<evidence type="ECO:0000256" key="9">
    <source>
        <dbReference type="ARBA" id="ARBA00023295"/>
    </source>
</evidence>
<dbReference type="Proteomes" id="UP000229530">
    <property type="component" value="Unassembled WGS sequence"/>
</dbReference>
<dbReference type="GO" id="GO:0046872">
    <property type="term" value="F:metal ion binding"/>
    <property type="evidence" value="ECO:0007669"/>
    <property type="project" value="UniProtKB-KW"/>
</dbReference>
<keyword evidence="10" id="KW-0238">DNA-binding</keyword>
<dbReference type="GO" id="GO:0019104">
    <property type="term" value="F:DNA N-glycosylase activity"/>
    <property type="evidence" value="ECO:0007669"/>
    <property type="project" value="UniProtKB-UniRule"/>
</dbReference>
<gene>
    <name evidence="10" type="primary">nth</name>
    <name evidence="12" type="ORF">COU12_01095</name>
</gene>
<comment type="cofactor">
    <cofactor evidence="10">
        <name>[4Fe-4S] cluster</name>
        <dbReference type="ChEBI" id="CHEBI:49883"/>
    </cofactor>
    <text evidence="10">Binds 1 [4Fe-4S] cluster.</text>
</comment>
<dbReference type="GO" id="GO:0003677">
    <property type="term" value="F:DNA binding"/>
    <property type="evidence" value="ECO:0007669"/>
    <property type="project" value="UniProtKB-UniRule"/>
</dbReference>
<keyword evidence="2" id="KW-0004">4Fe-4S</keyword>
<keyword evidence="3" id="KW-0479">Metal-binding</keyword>
<dbReference type="InterPro" id="IPR004036">
    <property type="entry name" value="Endonuclease-III-like_CS2"/>
</dbReference>
<dbReference type="SUPFAM" id="SSF48150">
    <property type="entry name" value="DNA-glycosylase"/>
    <property type="match status" value="1"/>
</dbReference>
<comment type="caution">
    <text evidence="10">Lacks conserved residue(s) required for the propagation of feature annotation.</text>
</comment>
<dbReference type="GO" id="GO:0051539">
    <property type="term" value="F:4 iron, 4 sulfur cluster binding"/>
    <property type="evidence" value="ECO:0007669"/>
    <property type="project" value="UniProtKB-KW"/>
</dbReference>
<comment type="caution">
    <text evidence="12">The sequence shown here is derived from an EMBL/GenBank/DDBJ whole genome shotgun (WGS) entry which is preliminary data.</text>
</comment>
<keyword evidence="8 10" id="KW-0234">DNA repair</keyword>
<evidence type="ECO:0000256" key="6">
    <source>
        <dbReference type="ARBA" id="ARBA00023004"/>
    </source>
</evidence>
<dbReference type="FunFam" id="1.10.340.30:FF:000001">
    <property type="entry name" value="Endonuclease III"/>
    <property type="match status" value="1"/>
</dbReference>
<dbReference type="AlphaFoldDB" id="A0A2M6WGA5"/>
<keyword evidence="7" id="KW-0411">Iron-sulfur</keyword>
<dbReference type="EC" id="4.2.99.18" evidence="10"/>
<dbReference type="PANTHER" id="PTHR10359:SF18">
    <property type="entry name" value="ENDONUCLEASE III"/>
    <property type="match status" value="1"/>
</dbReference>
<dbReference type="Gene3D" id="1.10.340.30">
    <property type="entry name" value="Hypothetical protein, domain 2"/>
    <property type="match status" value="1"/>
</dbReference>
<dbReference type="InterPro" id="IPR023170">
    <property type="entry name" value="HhH_base_excis_C"/>
</dbReference>
<sequence length="220" mass="24994">MKEVSNSVLSAAKKRAARFLAALKDLIPRAGIVLRYRNNWELLVAVILSAQCTDKKVNEVTPALFAKYPTLGDYVRASASKQTVQEFERDVRPTGFYRSKTRSILGAAKAVQERFGGKLPRTMAEMLTIPGVGRKTANVVLGNAYGVVEGISVDTHVRRLARAFGFSKESNPEKIERDLMRLFPKREWFDLTYRLIEYGRRYCPARKHDHGRCPLQRFET</sequence>
<proteinExistence type="inferred from homology"/>
<evidence type="ECO:0000256" key="3">
    <source>
        <dbReference type="ARBA" id="ARBA00022723"/>
    </source>
</evidence>
<evidence type="ECO:0000259" key="11">
    <source>
        <dbReference type="SMART" id="SM00478"/>
    </source>
</evidence>
<dbReference type="CDD" id="cd00056">
    <property type="entry name" value="ENDO3c"/>
    <property type="match status" value="1"/>
</dbReference>
<dbReference type="Gene3D" id="1.10.1670.10">
    <property type="entry name" value="Helix-hairpin-Helix base-excision DNA repair enzymes (C-terminal)"/>
    <property type="match status" value="1"/>
</dbReference>
<dbReference type="InterPro" id="IPR005759">
    <property type="entry name" value="Nth"/>
</dbReference>
<accession>A0A2M6WGA5</accession>
<dbReference type="InterPro" id="IPR011257">
    <property type="entry name" value="DNA_glycosylase"/>
</dbReference>
<keyword evidence="9 10" id="KW-0326">Glycosidase</keyword>
<dbReference type="PROSITE" id="PS01155">
    <property type="entry name" value="ENDONUCLEASE_III_2"/>
    <property type="match status" value="1"/>
</dbReference>